<evidence type="ECO:0000313" key="3">
    <source>
        <dbReference type="Proteomes" id="UP000034883"/>
    </source>
</evidence>
<dbReference type="SUPFAM" id="SSF55008">
    <property type="entry name" value="HMA, heavy metal-associated domain"/>
    <property type="match status" value="1"/>
</dbReference>
<name>A0A0F6W1S1_9BACT</name>
<accession>A0A0F6W1S1</accession>
<sequence length="65" mass="7115">MKKVDLQVQGMSCGHCVKAVEDALRLVDGVRRYDVEIGKATVECEEHVRRDALVAAIQDAGFEVG</sequence>
<protein>
    <recommendedName>
        <fullName evidence="1">HMA domain-containing protein</fullName>
    </recommendedName>
</protein>
<dbReference type="KEGG" id="samy:DB32_002207"/>
<feature type="domain" description="HMA" evidence="1">
    <location>
        <begin position="2"/>
        <end position="65"/>
    </location>
</feature>
<dbReference type="RefSeq" id="WP_053232330.1">
    <property type="nucleotide sequence ID" value="NZ_CP011125.1"/>
</dbReference>
<dbReference type="CDD" id="cd00371">
    <property type="entry name" value="HMA"/>
    <property type="match status" value="1"/>
</dbReference>
<dbReference type="InterPro" id="IPR006121">
    <property type="entry name" value="HMA_dom"/>
</dbReference>
<dbReference type="GO" id="GO:0006825">
    <property type="term" value="P:copper ion transport"/>
    <property type="evidence" value="ECO:0007669"/>
    <property type="project" value="InterPro"/>
</dbReference>
<evidence type="ECO:0000313" key="2">
    <source>
        <dbReference type="EMBL" id="AKF05058.1"/>
    </source>
</evidence>
<evidence type="ECO:0000259" key="1">
    <source>
        <dbReference type="PROSITE" id="PS50846"/>
    </source>
</evidence>
<proteinExistence type="predicted"/>
<dbReference type="Proteomes" id="UP000034883">
    <property type="component" value="Chromosome"/>
</dbReference>
<dbReference type="Pfam" id="PF00403">
    <property type="entry name" value="HMA"/>
    <property type="match status" value="1"/>
</dbReference>
<reference evidence="2 3" key="1">
    <citation type="submission" date="2015-03" db="EMBL/GenBank/DDBJ databases">
        <title>Genome assembly of Sandaracinus amylolyticus DSM 53668.</title>
        <authorList>
            <person name="Sharma G."/>
            <person name="Subramanian S."/>
        </authorList>
    </citation>
    <scope>NUCLEOTIDE SEQUENCE [LARGE SCALE GENOMIC DNA]</scope>
    <source>
        <strain evidence="2 3">DSM 53668</strain>
    </source>
</reference>
<gene>
    <name evidence="2" type="ORF">DB32_002207</name>
</gene>
<dbReference type="Gene3D" id="3.30.70.100">
    <property type="match status" value="1"/>
</dbReference>
<dbReference type="PROSITE" id="PS50846">
    <property type="entry name" value="HMA_2"/>
    <property type="match status" value="1"/>
</dbReference>
<dbReference type="AlphaFoldDB" id="A0A0F6W1S1"/>
<dbReference type="InterPro" id="IPR000428">
    <property type="entry name" value="Cu-bd"/>
</dbReference>
<keyword evidence="3" id="KW-1185">Reference proteome</keyword>
<dbReference type="PRINTS" id="PR00944">
    <property type="entry name" value="CUEXPORT"/>
</dbReference>
<dbReference type="EMBL" id="CP011125">
    <property type="protein sequence ID" value="AKF05058.1"/>
    <property type="molecule type" value="Genomic_DNA"/>
</dbReference>
<dbReference type="OrthoDB" id="9801832at2"/>
<dbReference type="GO" id="GO:0005507">
    <property type="term" value="F:copper ion binding"/>
    <property type="evidence" value="ECO:0007669"/>
    <property type="project" value="InterPro"/>
</dbReference>
<organism evidence="2 3">
    <name type="scientific">Sandaracinus amylolyticus</name>
    <dbReference type="NCBI Taxonomy" id="927083"/>
    <lineage>
        <taxon>Bacteria</taxon>
        <taxon>Pseudomonadati</taxon>
        <taxon>Myxococcota</taxon>
        <taxon>Polyangia</taxon>
        <taxon>Polyangiales</taxon>
        <taxon>Sandaracinaceae</taxon>
        <taxon>Sandaracinus</taxon>
    </lineage>
</organism>
<dbReference type="STRING" id="927083.DB32_002207"/>
<dbReference type="InterPro" id="IPR036163">
    <property type="entry name" value="HMA_dom_sf"/>
</dbReference>